<name>A0A8D8TIM9_9HEMI</name>
<organism evidence="2">
    <name type="scientific">Cacopsylla melanoneura</name>
    <dbReference type="NCBI Taxonomy" id="428564"/>
    <lineage>
        <taxon>Eukaryota</taxon>
        <taxon>Metazoa</taxon>
        <taxon>Ecdysozoa</taxon>
        <taxon>Arthropoda</taxon>
        <taxon>Hexapoda</taxon>
        <taxon>Insecta</taxon>
        <taxon>Pterygota</taxon>
        <taxon>Neoptera</taxon>
        <taxon>Paraneoptera</taxon>
        <taxon>Hemiptera</taxon>
        <taxon>Sternorrhyncha</taxon>
        <taxon>Psylloidea</taxon>
        <taxon>Psyllidae</taxon>
        <taxon>Psyllinae</taxon>
        <taxon>Cacopsylla</taxon>
    </lineage>
</organism>
<reference evidence="2" key="1">
    <citation type="submission" date="2021-05" db="EMBL/GenBank/DDBJ databases">
        <authorList>
            <person name="Alioto T."/>
            <person name="Alioto T."/>
            <person name="Gomez Garrido J."/>
        </authorList>
    </citation>
    <scope>NUCLEOTIDE SEQUENCE</scope>
</reference>
<accession>A0A8D8TIM9</accession>
<dbReference type="EMBL" id="HBUF01288101">
    <property type="protein sequence ID" value="CAG6688674.1"/>
    <property type="molecule type" value="Transcribed_RNA"/>
</dbReference>
<feature type="region of interest" description="Disordered" evidence="1">
    <location>
        <begin position="96"/>
        <end position="116"/>
    </location>
</feature>
<feature type="region of interest" description="Disordered" evidence="1">
    <location>
        <begin position="54"/>
        <end position="84"/>
    </location>
</feature>
<sequence length="116" mass="13234">MIVMNDSFQSRAPLSWHPTINGFRPFLKDNEMSSFETKMSRFSFRSNDSFLFKASSKQRAKERPNPPRWGANPTPSWPATSTDPAALLLIAQSPPCTDLNRSHFVPNHNRSRDRAV</sequence>
<evidence type="ECO:0000256" key="1">
    <source>
        <dbReference type="SAM" id="MobiDB-lite"/>
    </source>
</evidence>
<evidence type="ECO:0000313" key="2">
    <source>
        <dbReference type="EMBL" id="CAG6688674.1"/>
    </source>
</evidence>
<feature type="compositionally biased region" description="Polar residues" evidence="1">
    <location>
        <begin position="73"/>
        <end position="83"/>
    </location>
</feature>
<proteinExistence type="predicted"/>
<dbReference type="AlphaFoldDB" id="A0A8D8TIM9"/>
<protein>
    <submittedName>
        <fullName evidence="2">Uncharacterized protein</fullName>
    </submittedName>
</protein>